<evidence type="ECO:0000313" key="2">
    <source>
        <dbReference type="EMBL" id="KAK3231755.1"/>
    </source>
</evidence>
<dbReference type="Pfam" id="PF09118">
    <property type="entry name" value="GO-like_E_set"/>
    <property type="match status" value="1"/>
</dbReference>
<protein>
    <recommendedName>
        <fullName evidence="1">Galactose oxidase-like Early set domain-containing protein</fullName>
    </recommendedName>
</protein>
<evidence type="ECO:0000313" key="3">
    <source>
        <dbReference type="Proteomes" id="UP001281410"/>
    </source>
</evidence>
<dbReference type="AlphaFoldDB" id="A0AAE0B9H1"/>
<keyword evidence="3" id="KW-1185">Reference proteome</keyword>
<comment type="caution">
    <text evidence="2">The sequence shown here is derived from an EMBL/GenBank/DDBJ whole genome shotgun (WGS) entry which is preliminary data.</text>
</comment>
<reference evidence="2" key="1">
    <citation type="journal article" date="2023" name="Plant J.">
        <title>Genome sequences and population genomics provide insights into the demographic history, inbreeding, and mutation load of two 'living fossil' tree species of Dipteronia.</title>
        <authorList>
            <person name="Feng Y."/>
            <person name="Comes H.P."/>
            <person name="Chen J."/>
            <person name="Zhu S."/>
            <person name="Lu R."/>
            <person name="Zhang X."/>
            <person name="Li P."/>
            <person name="Qiu J."/>
            <person name="Olsen K.M."/>
            <person name="Qiu Y."/>
        </authorList>
    </citation>
    <scope>NUCLEOTIDE SEQUENCE</scope>
    <source>
        <strain evidence="2">NBL</strain>
    </source>
</reference>
<feature type="domain" description="Galactose oxidase-like Early set" evidence="1">
    <location>
        <begin position="9"/>
        <end position="42"/>
    </location>
</feature>
<dbReference type="PANTHER" id="PTHR33116:SF86">
    <property type="entry name" value="REVERSE TRANSCRIPTASE DOMAIN-CONTAINING PROTEIN"/>
    <property type="match status" value="1"/>
</dbReference>
<dbReference type="Proteomes" id="UP001281410">
    <property type="component" value="Unassembled WGS sequence"/>
</dbReference>
<dbReference type="InterPro" id="IPR013783">
    <property type="entry name" value="Ig-like_fold"/>
</dbReference>
<gene>
    <name evidence="2" type="ORF">Dsin_003636</name>
</gene>
<dbReference type="PANTHER" id="PTHR33116">
    <property type="entry name" value="REVERSE TRANSCRIPTASE ZINC-BINDING DOMAIN-CONTAINING PROTEIN-RELATED-RELATED"/>
    <property type="match status" value="1"/>
</dbReference>
<name>A0AAE0B9H1_9ROSI</name>
<dbReference type="InterPro" id="IPR014756">
    <property type="entry name" value="Ig_E-set"/>
</dbReference>
<dbReference type="EMBL" id="JANJYJ010000001">
    <property type="protein sequence ID" value="KAK3231755.1"/>
    <property type="molecule type" value="Genomic_DNA"/>
</dbReference>
<accession>A0AAE0B9H1</accession>
<dbReference type="SUPFAM" id="SSF81296">
    <property type="entry name" value="E set domains"/>
    <property type="match status" value="1"/>
</dbReference>
<evidence type="ECO:0000259" key="1">
    <source>
        <dbReference type="Pfam" id="PF09118"/>
    </source>
</evidence>
<proteinExistence type="predicted"/>
<dbReference type="InterPro" id="IPR015202">
    <property type="entry name" value="GO-like_E_set"/>
</dbReference>
<dbReference type="Gene3D" id="2.60.40.10">
    <property type="entry name" value="Immunoglobulins"/>
    <property type="match status" value="1"/>
</dbReference>
<sequence length="145" mass="16123">MFTAAGTVALDKVSVTMVAPSFTTHSFAMNQRLLVLGSEQRDCRSIKSVLECYARASGQVVNFQKSAICVSRKVSRVRTVRLARIVGVQQVGFHERYLGLSCFTGKNKMALFASIGDRVWDWVKGWQYNLFLTGGKEVLLNAVIQ</sequence>
<organism evidence="2 3">
    <name type="scientific">Dipteronia sinensis</name>
    <dbReference type="NCBI Taxonomy" id="43782"/>
    <lineage>
        <taxon>Eukaryota</taxon>
        <taxon>Viridiplantae</taxon>
        <taxon>Streptophyta</taxon>
        <taxon>Embryophyta</taxon>
        <taxon>Tracheophyta</taxon>
        <taxon>Spermatophyta</taxon>
        <taxon>Magnoliopsida</taxon>
        <taxon>eudicotyledons</taxon>
        <taxon>Gunneridae</taxon>
        <taxon>Pentapetalae</taxon>
        <taxon>rosids</taxon>
        <taxon>malvids</taxon>
        <taxon>Sapindales</taxon>
        <taxon>Sapindaceae</taxon>
        <taxon>Hippocastanoideae</taxon>
        <taxon>Acereae</taxon>
        <taxon>Dipteronia</taxon>
    </lineage>
</organism>